<organism evidence="1 2">
    <name type="scientific">Cordyceps fumosorosea (strain ARSEF 2679)</name>
    <name type="common">Isaria fumosorosea</name>
    <dbReference type="NCBI Taxonomy" id="1081104"/>
    <lineage>
        <taxon>Eukaryota</taxon>
        <taxon>Fungi</taxon>
        <taxon>Dikarya</taxon>
        <taxon>Ascomycota</taxon>
        <taxon>Pezizomycotina</taxon>
        <taxon>Sordariomycetes</taxon>
        <taxon>Hypocreomycetidae</taxon>
        <taxon>Hypocreales</taxon>
        <taxon>Cordycipitaceae</taxon>
        <taxon>Cordyceps</taxon>
    </lineage>
</organism>
<sequence length="317" mass="35204">MNEQATILDKHGDVKVRLKGQVPGATTYTVCSRALARASPVLRAEMRHHRAANDKDAVLQICGSDDESLAVFLNIAHSRFLAVPRTLTVTQMHNLTTLMSAYKCTAMLAPWIDSWMPAAQGTVRRSDIFAMFWVYWDLGLRDELRKMAHRVVVELDTNEVAVQSTRLGRRSSKTTAVMDRLSQIRSRSLQALLATTSDVLERLLVLEVSPRWSRLGAVRGGTDPGRCRLATCARLRSLLQAAALWPLPEAADVRESVVEVYSKLAAAIGHDHMGCEAGRFWCRRMQEALNAELDLVGTLYEDYADVSEAVVSQALRG</sequence>
<evidence type="ECO:0008006" key="3">
    <source>
        <dbReference type="Google" id="ProtNLM"/>
    </source>
</evidence>
<reference evidence="1 2" key="1">
    <citation type="journal article" date="2016" name="Genome Biol. Evol.">
        <title>Divergent and convergent evolution of fungal pathogenicity.</title>
        <authorList>
            <person name="Shang Y."/>
            <person name="Xiao G."/>
            <person name="Zheng P."/>
            <person name="Cen K."/>
            <person name="Zhan S."/>
            <person name="Wang C."/>
        </authorList>
    </citation>
    <scope>NUCLEOTIDE SEQUENCE [LARGE SCALE GENOMIC DNA]</scope>
    <source>
        <strain evidence="1 2">ARSEF 2679</strain>
    </source>
</reference>
<gene>
    <name evidence="1" type="ORF">ISF_07759</name>
</gene>
<proteinExistence type="predicted"/>
<accession>A0A167NKL4</accession>
<protein>
    <recommendedName>
        <fullName evidence="3">BTB domain-containing protein</fullName>
    </recommendedName>
</protein>
<dbReference type="STRING" id="1081104.A0A167NKL4"/>
<dbReference type="Proteomes" id="UP000076744">
    <property type="component" value="Unassembled WGS sequence"/>
</dbReference>
<keyword evidence="2" id="KW-1185">Reference proteome</keyword>
<dbReference type="OrthoDB" id="4869929at2759"/>
<dbReference type="GeneID" id="30024051"/>
<dbReference type="RefSeq" id="XP_018701378.1">
    <property type="nucleotide sequence ID" value="XM_018851362.1"/>
</dbReference>
<evidence type="ECO:0000313" key="2">
    <source>
        <dbReference type="Proteomes" id="UP000076744"/>
    </source>
</evidence>
<evidence type="ECO:0000313" key="1">
    <source>
        <dbReference type="EMBL" id="OAA55654.1"/>
    </source>
</evidence>
<dbReference type="AlphaFoldDB" id="A0A167NKL4"/>
<name>A0A167NKL4_CORFA</name>
<comment type="caution">
    <text evidence="1">The sequence shown here is derived from an EMBL/GenBank/DDBJ whole genome shotgun (WGS) entry which is preliminary data.</text>
</comment>
<dbReference type="EMBL" id="AZHB01000024">
    <property type="protein sequence ID" value="OAA55654.1"/>
    <property type="molecule type" value="Genomic_DNA"/>
</dbReference>